<dbReference type="RefSeq" id="WP_153759546.1">
    <property type="nucleotide sequence ID" value="NZ_CP045851.1"/>
</dbReference>
<dbReference type="EMBL" id="CP045851">
    <property type="protein sequence ID" value="QGG95439.1"/>
    <property type="molecule type" value="Genomic_DNA"/>
</dbReference>
<keyword evidence="2" id="KW-1185">Reference proteome</keyword>
<protein>
    <submittedName>
        <fullName evidence="1">Uncharacterized protein</fullName>
    </submittedName>
</protein>
<accession>A0A5Q2RF41</accession>
<dbReference type="KEGG" id="atq:GH723_10200"/>
<gene>
    <name evidence="1" type="ORF">GH723_10200</name>
</gene>
<dbReference type="AlphaFoldDB" id="A0A5Q2RF41"/>
<proteinExistence type="predicted"/>
<name>A0A5Q2RF41_9ACTN</name>
<sequence>MPLTNADISLLIEALDSHEYWQLSDQAWRHSGAVILPNDDESLWEQRPAPNDEEQETISAIERCRELADRLRLLALRELRASGPARVDP</sequence>
<dbReference type="Proteomes" id="UP000334019">
    <property type="component" value="Chromosome"/>
</dbReference>
<evidence type="ECO:0000313" key="2">
    <source>
        <dbReference type="Proteomes" id="UP000334019"/>
    </source>
</evidence>
<evidence type="ECO:0000313" key="1">
    <source>
        <dbReference type="EMBL" id="QGG95439.1"/>
    </source>
</evidence>
<organism evidence="1 2">
    <name type="scientific">Actinomarinicola tropica</name>
    <dbReference type="NCBI Taxonomy" id="2789776"/>
    <lineage>
        <taxon>Bacteria</taxon>
        <taxon>Bacillati</taxon>
        <taxon>Actinomycetota</taxon>
        <taxon>Acidimicrobiia</taxon>
        <taxon>Acidimicrobiales</taxon>
        <taxon>Iamiaceae</taxon>
        <taxon>Actinomarinicola</taxon>
    </lineage>
</organism>
<reference evidence="1 2" key="1">
    <citation type="submission" date="2019-11" db="EMBL/GenBank/DDBJ databases">
        <authorList>
            <person name="He Y."/>
        </authorList>
    </citation>
    <scope>NUCLEOTIDE SEQUENCE [LARGE SCALE GENOMIC DNA]</scope>
    <source>
        <strain evidence="1 2">SCSIO 58843</strain>
    </source>
</reference>